<organism evidence="6 7">
    <name type="scientific">Paralcaligenes ureilyticus</name>
    <dbReference type="NCBI Taxonomy" id="627131"/>
    <lineage>
        <taxon>Bacteria</taxon>
        <taxon>Pseudomonadati</taxon>
        <taxon>Pseudomonadota</taxon>
        <taxon>Betaproteobacteria</taxon>
        <taxon>Burkholderiales</taxon>
        <taxon>Alcaligenaceae</taxon>
        <taxon>Paralcaligenes</taxon>
    </lineage>
</organism>
<evidence type="ECO:0000313" key="6">
    <source>
        <dbReference type="EMBL" id="TCT09010.1"/>
    </source>
</evidence>
<comment type="caution">
    <text evidence="6">The sequence shown here is derived from an EMBL/GenBank/DDBJ whole genome shotgun (WGS) entry which is preliminary data.</text>
</comment>
<dbReference type="OrthoDB" id="8587655at2"/>
<keyword evidence="2" id="KW-0805">Transcription regulation</keyword>
<dbReference type="InterPro" id="IPR005119">
    <property type="entry name" value="LysR_subst-bd"/>
</dbReference>
<dbReference type="AlphaFoldDB" id="A0A4R3M6R2"/>
<keyword evidence="4" id="KW-0804">Transcription</keyword>
<evidence type="ECO:0000256" key="3">
    <source>
        <dbReference type="ARBA" id="ARBA00023125"/>
    </source>
</evidence>
<evidence type="ECO:0000256" key="1">
    <source>
        <dbReference type="ARBA" id="ARBA00009437"/>
    </source>
</evidence>
<dbReference type="PANTHER" id="PTHR30126:SF98">
    <property type="entry name" value="HTH-TYPE TRANSCRIPTIONAL ACTIVATOR BAUR"/>
    <property type="match status" value="1"/>
</dbReference>
<dbReference type="PANTHER" id="PTHR30126">
    <property type="entry name" value="HTH-TYPE TRANSCRIPTIONAL REGULATOR"/>
    <property type="match status" value="1"/>
</dbReference>
<dbReference type="Proteomes" id="UP000295525">
    <property type="component" value="Unassembled WGS sequence"/>
</dbReference>
<dbReference type="SUPFAM" id="SSF53850">
    <property type="entry name" value="Periplasmic binding protein-like II"/>
    <property type="match status" value="1"/>
</dbReference>
<dbReference type="InterPro" id="IPR000847">
    <property type="entry name" value="LysR_HTH_N"/>
</dbReference>
<name>A0A4R3M6R2_9BURK</name>
<proteinExistence type="inferred from homology"/>
<dbReference type="Gene3D" id="1.10.10.10">
    <property type="entry name" value="Winged helix-like DNA-binding domain superfamily/Winged helix DNA-binding domain"/>
    <property type="match status" value="1"/>
</dbReference>
<dbReference type="Pfam" id="PF00126">
    <property type="entry name" value="HTH_1"/>
    <property type="match status" value="1"/>
</dbReference>
<keyword evidence="7" id="KW-1185">Reference proteome</keyword>
<keyword evidence="3" id="KW-0238">DNA-binding</keyword>
<gene>
    <name evidence="6" type="ORF">EDC26_104170</name>
</gene>
<dbReference type="EMBL" id="SMAJ01000004">
    <property type="protein sequence ID" value="TCT09010.1"/>
    <property type="molecule type" value="Genomic_DNA"/>
</dbReference>
<reference evidence="6 7" key="1">
    <citation type="submission" date="2019-03" db="EMBL/GenBank/DDBJ databases">
        <title>Genomic Encyclopedia of Type Strains, Phase IV (KMG-IV): sequencing the most valuable type-strain genomes for metagenomic binning, comparative biology and taxonomic classification.</title>
        <authorList>
            <person name="Goeker M."/>
        </authorList>
    </citation>
    <scope>NUCLEOTIDE SEQUENCE [LARGE SCALE GENOMIC DNA]</scope>
    <source>
        <strain evidence="6 7">DSM 24591</strain>
    </source>
</reference>
<dbReference type="GO" id="GO:0000976">
    <property type="term" value="F:transcription cis-regulatory region binding"/>
    <property type="evidence" value="ECO:0007669"/>
    <property type="project" value="TreeGrafter"/>
</dbReference>
<feature type="domain" description="HTH lysR-type" evidence="5">
    <location>
        <begin position="11"/>
        <end position="68"/>
    </location>
</feature>
<evidence type="ECO:0000313" key="7">
    <source>
        <dbReference type="Proteomes" id="UP000295525"/>
    </source>
</evidence>
<dbReference type="InterPro" id="IPR036388">
    <property type="entry name" value="WH-like_DNA-bd_sf"/>
</dbReference>
<protein>
    <submittedName>
        <fullName evidence="6">LysR family transcriptional regulator</fullName>
    </submittedName>
</protein>
<evidence type="ECO:0000256" key="4">
    <source>
        <dbReference type="ARBA" id="ARBA00023163"/>
    </source>
</evidence>
<comment type="similarity">
    <text evidence="1">Belongs to the LysR transcriptional regulatory family.</text>
</comment>
<evidence type="ECO:0000259" key="5">
    <source>
        <dbReference type="PROSITE" id="PS50931"/>
    </source>
</evidence>
<dbReference type="CDD" id="cd05466">
    <property type="entry name" value="PBP2_LTTR_substrate"/>
    <property type="match status" value="1"/>
</dbReference>
<dbReference type="PROSITE" id="PS50931">
    <property type="entry name" value="HTH_LYSR"/>
    <property type="match status" value="1"/>
</dbReference>
<dbReference type="RefSeq" id="WP_132581151.1">
    <property type="nucleotide sequence ID" value="NZ_SMAJ01000004.1"/>
</dbReference>
<dbReference type="InterPro" id="IPR036390">
    <property type="entry name" value="WH_DNA-bd_sf"/>
</dbReference>
<dbReference type="GO" id="GO:0003700">
    <property type="term" value="F:DNA-binding transcription factor activity"/>
    <property type="evidence" value="ECO:0007669"/>
    <property type="project" value="InterPro"/>
</dbReference>
<dbReference type="Gene3D" id="3.40.190.10">
    <property type="entry name" value="Periplasmic binding protein-like II"/>
    <property type="match status" value="1"/>
</dbReference>
<evidence type="ECO:0000256" key="2">
    <source>
        <dbReference type="ARBA" id="ARBA00023015"/>
    </source>
</evidence>
<sequence>MADKQRLLTERDLRSLRVFCAVAEAGGFSGAERQLNMSKASISRHVREVEERLGVRLCERGPAGFKLTTAGAVALDVSLNALRTLEKIRPEIDAVRGVLSGAVTIGMVEHVLTDPLCQLPEALAELNRRAPNIRPEILVMTHAQLNLALRERRVQLGIRGQYKKDRVFNYQPLFVENHKFYVSAQVSEAQAADMPLVHRSHPFIDEAIGANRFKRGPDAGGLEAIAVLVATGNYVGLLPEHYAGLVRKRYPLRELKASPTFHNTICAITEASRPLPASVELLLEIMRELPLSRAHEKRK</sequence>
<dbReference type="Pfam" id="PF03466">
    <property type="entry name" value="LysR_substrate"/>
    <property type="match status" value="1"/>
</dbReference>
<dbReference type="SUPFAM" id="SSF46785">
    <property type="entry name" value="Winged helix' DNA-binding domain"/>
    <property type="match status" value="1"/>
</dbReference>
<accession>A0A4R3M6R2</accession>